<dbReference type="Proteomes" id="UP000664417">
    <property type="component" value="Unassembled WGS sequence"/>
</dbReference>
<dbReference type="AlphaFoldDB" id="A0A8J7QJQ8"/>
<sequence length="60" mass="6705">MTVIQEKPLRRPPGSTFRFSGGNTMVLGVFIKRATASDLAPFSKSHLFDRLRIKDAAWLA</sequence>
<proteinExistence type="predicted"/>
<comment type="caution">
    <text evidence="1">The sequence shown here is derived from an EMBL/GenBank/DDBJ whole genome shotgun (WGS) entry which is preliminary data.</text>
</comment>
<dbReference type="Gene3D" id="3.40.710.10">
    <property type="entry name" value="DD-peptidase/beta-lactamase superfamily"/>
    <property type="match status" value="1"/>
</dbReference>
<evidence type="ECO:0000313" key="1">
    <source>
        <dbReference type="EMBL" id="MBO1319465.1"/>
    </source>
</evidence>
<dbReference type="EMBL" id="JAFREP010000011">
    <property type="protein sequence ID" value="MBO1319465.1"/>
    <property type="molecule type" value="Genomic_DNA"/>
</dbReference>
<dbReference type="InterPro" id="IPR012338">
    <property type="entry name" value="Beta-lactam/transpept-like"/>
</dbReference>
<dbReference type="RefSeq" id="WP_207859324.1">
    <property type="nucleotide sequence ID" value="NZ_JAFREP010000011.1"/>
</dbReference>
<name>A0A8J7QJQ8_9BACT</name>
<accession>A0A8J7QJQ8</accession>
<gene>
    <name evidence="1" type="ORF">J3U88_13405</name>
</gene>
<evidence type="ECO:0000313" key="2">
    <source>
        <dbReference type="Proteomes" id="UP000664417"/>
    </source>
</evidence>
<protein>
    <submittedName>
        <fullName evidence="1">Uncharacterized protein</fullName>
    </submittedName>
</protein>
<keyword evidence="2" id="KW-1185">Reference proteome</keyword>
<dbReference type="SUPFAM" id="SSF56601">
    <property type="entry name" value="beta-lactamase/transpeptidase-like"/>
    <property type="match status" value="1"/>
</dbReference>
<reference evidence="1" key="1">
    <citation type="submission" date="2021-03" db="EMBL/GenBank/DDBJ databases">
        <authorList>
            <person name="Wang G."/>
        </authorList>
    </citation>
    <scope>NUCLEOTIDE SEQUENCE</scope>
    <source>
        <strain evidence="1">KCTC 12899</strain>
    </source>
</reference>
<organism evidence="1 2">
    <name type="scientific">Acanthopleuribacter pedis</name>
    <dbReference type="NCBI Taxonomy" id="442870"/>
    <lineage>
        <taxon>Bacteria</taxon>
        <taxon>Pseudomonadati</taxon>
        <taxon>Acidobacteriota</taxon>
        <taxon>Holophagae</taxon>
        <taxon>Acanthopleuribacterales</taxon>
        <taxon>Acanthopleuribacteraceae</taxon>
        <taxon>Acanthopleuribacter</taxon>
    </lineage>
</organism>